<dbReference type="SUPFAM" id="SSF52161">
    <property type="entry name" value="Ribosomal protein L13"/>
    <property type="match status" value="1"/>
</dbReference>
<dbReference type="Gene3D" id="3.90.1180.10">
    <property type="entry name" value="Ribosomal protein L13"/>
    <property type="match status" value="1"/>
</dbReference>
<sequence>MYRVGAYIALAGSSETDFQGVILSTFHPKSGDITRKWYVIDATDVVLGKLASTVADMLRGKHKPQYAPNVDCGDHIIILNADKIHVSSNKREREMRYRHSGYPGGLKSMTLGQSLDTNPVRVIEEAVKGMMPHNKLSNASIKKLHVFVGEEHPYAGQKPETFEFKQVAQ</sequence>
<dbReference type="PANTHER" id="PTHR11545">
    <property type="entry name" value="RIBOSOMAL PROTEIN L13"/>
    <property type="match status" value="1"/>
</dbReference>
<evidence type="ECO:0000256" key="4">
    <source>
        <dbReference type="HAMAP-Rule" id="MF_01366"/>
    </source>
</evidence>
<dbReference type="NCBIfam" id="TIGR01066">
    <property type="entry name" value="rplM_bact"/>
    <property type="match status" value="1"/>
</dbReference>
<dbReference type="GO" id="GO:0003735">
    <property type="term" value="F:structural constituent of ribosome"/>
    <property type="evidence" value="ECO:0007669"/>
    <property type="project" value="InterPro"/>
</dbReference>
<dbReference type="InterPro" id="IPR005823">
    <property type="entry name" value="Ribosomal_uL13_bac-type"/>
</dbReference>
<dbReference type="KEGG" id="csx:CSING_02555"/>
<dbReference type="InterPro" id="IPR005822">
    <property type="entry name" value="Ribosomal_uL13"/>
</dbReference>
<dbReference type="PANTHER" id="PTHR11545:SF2">
    <property type="entry name" value="LARGE RIBOSOMAL SUBUNIT PROTEIN UL13M"/>
    <property type="match status" value="1"/>
</dbReference>
<comment type="subunit">
    <text evidence="4">Part of the 50S ribosomal subunit.</text>
</comment>
<dbReference type="InterPro" id="IPR036899">
    <property type="entry name" value="Ribosomal_uL13_sf"/>
</dbReference>
<evidence type="ECO:0000256" key="2">
    <source>
        <dbReference type="ARBA" id="ARBA00022980"/>
    </source>
</evidence>
<dbReference type="EMBL" id="CP010827">
    <property type="protein sequence ID" value="AJI78061.1"/>
    <property type="molecule type" value="Genomic_DNA"/>
</dbReference>
<dbReference type="HAMAP" id="MF_01366">
    <property type="entry name" value="Ribosomal_uL13"/>
    <property type="match status" value="1"/>
</dbReference>
<dbReference type="GO" id="GO:0017148">
    <property type="term" value="P:negative regulation of translation"/>
    <property type="evidence" value="ECO:0007669"/>
    <property type="project" value="TreeGrafter"/>
</dbReference>
<dbReference type="GO" id="GO:0022625">
    <property type="term" value="C:cytosolic large ribosomal subunit"/>
    <property type="evidence" value="ECO:0007669"/>
    <property type="project" value="TreeGrafter"/>
</dbReference>
<evidence type="ECO:0000313" key="6">
    <source>
        <dbReference type="Proteomes" id="UP000031890"/>
    </source>
</evidence>
<protein>
    <recommendedName>
        <fullName evidence="4">Large ribosomal subunit protein uL13</fullName>
    </recommendedName>
</protein>
<dbReference type="GO" id="GO:0003729">
    <property type="term" value="F:mRNA binding"/>
    <property type="evidence" value="ECO:0007669"/>
    <property type="project" value="TreeGrafter"/>
</dbReference>
<dbReference type="AlphaFoldDB" id="A0A0B6F216"/>
<dbReference type="CDD" id="cd00392">
    <property type="entry name" value="Ribosomal_L13"/>
    <property type="match status" value="1"/>
</dbReference>
<proteinExistence type="inferred from homology"/>
<name>A0A0B6F216_9CORY</name>
<evidence type="ECO:0000256" key="3">
    <source>
        <dbReference type="ARBA" id="ARBA00023274"/>
    </source>
</evidence>
<dbReference type="GO" id="GO:0006412">
    <property type="term" value="P:translation"/>
    <property type="evidence" value="ECO:0007669"/>
    <property type="project" value="UniProtKB-UniRule"/>
</dbReference>
<organism evidence="5 6">
    <name type="scientific">Corynebacterium singulare</name>
    <dbReference type="NCBI Taxonomy" id="161899"/>
    <lineage>
        <taxon>Bacteria</taxon>
        <taxon>Bacillati</taxon>
        <taxon>Actinomycetota</taxon>
        <taxon>Actinomycetes</taxon>
        <taxon>Mycobacteriales</taxon>
        <taxon>Corynebacteriaceae</taxon>
        <taxon>Corynebacterium</taxon>
    </lineage>
</organism>
<gene>
    <name evidence="4 5" type="primary">rplM</name>
    <name evidence="5" type="ORF">CSING_02555</name>
</gene>
<evidence type="ECO:0000313" key="5">
    <source>
        <dbReference type="EMBL" id="AJI78061.1"/>
    </source>
</evidence>
<dbReference type="Proteomes" id="UP000031890">
    <property type="component" value="Chromosome"/>
</dbReference>
<accession>A0A0B6F216</accession>
<keyword evidence="3 4" id="KW-0687">Ribonucleoprotein</keyword>
<dbReference type="Pfam" id="PF00572">
    <property type="entry name" value="Ribosomal_L13"/>
    <property type="match status" value="1"/>
</dbReference>
<comment type="function">
    <text evidence="4">This protein is one of the early assembly proteins of the 50S ribosomal subunit, although it is not seen to bind rRNA by itself. It is important during the early stages of 50S assembly.</text>
</comment>
<dbReference type="STRING" id="161899.CSING_02555"/>
<keyword evidence="2 4" id="KW-0689">Ribosomal protein</keyword>
<comment type="similarity">
    <text evidence="1 4">Belongs to the universal ribosomal protein uL13 family.</text>
</comment>
<reference evidence="5 6" key="1">
    <citation type="journal article" date="2015" name="Genome Announc.">
        <title>Complete Genome Sequence and Annotation of Corynebacterium singulare DSM 44357, Isolated from a Human Semen Specimen.</title>
        <authorList>
            <person name="Merten M."/>
            <person name="Brinkrolf K."/>
            <person name="Albersmeier A."/>
            <person name="Kutter Y."/>
            <person name="Ruckert C."/>
            <person name="Tauch A."/>
        </authorList>
    </citation>
    <scope>NUCLEOTIDE SEQUENCE [LARGE SCALE GENOMIC DNA]</scope>
    <source>
        <strain evidence="5">IBS B52218</strain>
    </source>
</reference>
<dbReference type="HOGENOM" id="CLU_082184_2_2_11"/>
<evidence type="ECO:0000256" key="1">
    <source>
        <dbReference type="ARBA" id="ARBA00006227"/>
    </source>
</evidence>